<organism evidence="11 12">
    <name type="scientific">Kwoniella shandongensis</name>
    <dbReference type="NCBI Taxonomy" id="1734106"/>
    <lineage>
        <taxon>Eukaryota</taxon>
        <taxon>Fungi</taxon>
        <taxon>Dikarya</taxon>
        <taxon>Basidiomycota</taxon>
        <taxon>Agaricomycotina</taxon>
        <taxon>Tremellomycetes</taxon>
        <taxon>Tremellales</taxon>
        <taxon>Cryptococcaceae</taxon>
        <taxon>Kwoniella</taxon>
    </lineage>
</organism>
<feature type="compositionally biased region" description="Acidic residues" evidence="10">
    <location>
        <begin position="671"/>
        <end position="680"/>
    </location>
</feature>
<keyword evidence="12" id="KW-1185">Reference proteome</keyword>
<dbReference type="EMBL" id="CP144062">
    <property type="protein sequence ID" value="WWD22014.1"/>
    <property type="molecule type" value="Genomic_DNA"/>
</dbReference>
<dbReference type="InterPro" id="IPR030378">
    <property type="entry name" value="G_CP_dom"/>
</dbReference>
<dbReference type="PANTHER" id="PTHR11089">
    <property type="entry name" value="GTP-BINDING PROTEIN-RELATED"/>
    <property type="match status" value="1"/>
</dbReference>
<reference evidence="11" key="1">
    <citation type="submission" date="2017-08" db="EMBL/GenBank/DDBJ databases">
        <authorList>
            <person name="Cuomo C."/>
            <person name="Billmyre B."/>
            <person name="Heitman J."/>
        </authorList>
    </citation>
    <scope>NUCLEOTIDE SEQUENCE</scope>
    <source>
        <strain evidence="11">CBS 12478</strain>
    </source>
</reference>
<evidence type="ECO:0000256" key="8">
    <source>
        <dbReference type="RuleBase" id="RU364023"/>
    </source>
</evidence>
<dbReference type="Gene3D" id="3.40.50.300">
    <property type="entry name" value="P-loop containing nucleotide triphosphate hydrolases"/>
    <property type="match status" value="1"/>
</dbReference>
<dbReference type="Proteomes" id="UP000322225">
    <property type="component" value="Chromosome 12"/>
</dbReference>
<dbReference type="Gene3D" id="1.10.1580.10">
    <property type="match status" value="1"/>
</dbReference>
<evidence type="ECO:0000256" key="6">
    <source>
        <dbReference type="ARBA" id="ARBA00023134"/>
    </source>
</evidence>
<dbReference type="PRINTS" id="PR00326">
    <property type="entry name" value="GTP1OBG"/>
</dbReference>
<dbReference type="AlphaFoldDB" id="A0A5M6C1B7"/>
<dbReference type="FunFam" id="3.40.50.300:FF:000559">
    <property type="entry name" value="Nuclear/nucleolar GTPase 2"/>
    <property type="match status" value="1"/>
</dbReference>
<feature type="compositionally biased region" description="Basic residues" evidence="10">
    <location>
        <begin position="733"/>
        <end position="743"/>
    </location>
</feature>
<evidence type="ECO:0000256" key="3">
    <source>
        <dbReference type="ARBA" id="ARBA00022127"/>
    </source>
</evidence>
<comment type="similarity">
    <text evidence="8">Belongs to the TRAFAC class YlqF/YawG GTPase family. NOG2 subfamily.</text>
</comment>
<name>A0A5M6C1B7_9TREE</name>
<dbReference type="InterPro" id="IPR024929">
    <property type="entry name" value="GNL2_CP_dom"/>
</dbReference>
<dbReference type="InterPro" id="IPR050755">
    <property type="entry name" value="TRAFAC_YlqF/YawG_RiboMat"/>
</dbReference>
<dbReference type="CDD" id="cd01858">
    <property type="entry name" value="NGP_1"/>
    <property type="match status" value="1"/>
</dbReference>
<evidence type="ECO:0000313" key="11">
    <source>
        <dbReference type="EMBL" id="WWD22014.1"/>
    </source>
</evidence>
<dbReference type="InterPro" id="IPR023179">
    <property type="entry name" value="GTP-bd_ortho_bundle_sf"/>
</dbReference>
<dbReference type="Pfam" id="PF08153">
    <property type="entry name" value="NGP1NT"/>
    <property type="match status" value="1"/>
</dbReference>
<evidence type="ECO:0000256" key="10">
    <source>
        <dbReference type="SAM" id="MobiDB-lite"/>
    </source>
</evidence>
<dbReference type="GO" id="GO:0005525">
    <property type="term" value="F:GTP binding"/>
    <property type="evidence" value="ECO:0007669"/>
    <property type="project" value="UniProtKB-KW"/>
</dbReference>
<dbReference type="InterPro" id="IPR006073">
    <property type="entry name" value="GTP-bd"/>
</dbReference>
<dbReference type="OrthoDB" id="444945at2759"/>
<comment type="function">
    <text evidence="1 8">GTPase that associates with pre-60S ribosomal subunits in the nucleolus and is required for their nuclear export and maturation.</text>
</comment>
<keyword evidence="6 8" id="KW-0342">GTP-binding</keyword>
<feature type="coiled-coil region" evidence="9">
    <location>
        <begin position="500"/>
        <end position="530"/>
    </location>
</feature>
<comment type="subcellular location">
    <subcellularLocation>
        <location evidence="2 8">Nucleus</location>
        <location evidence="2 8">Nucleolus</location>
    </subcellularLocation>
</comment>
<feature type="region of interest" description="Disordered" evidence="10">
    <location>
        <begin position="1"/>
        <end position="30"/>
    </location>
</feature>
<evidence type="ECO:0000256" key="5">
    <source>
        <dbReference type="ARBA" id="ARBA00022741"/>
    </source>
</evidence>
<feature type="region of interest" description="Disordered" evidence="10">
    <location>
        <begin position="551"/>
        <end position="743"/>
    </location>
</feature>
<sequence>MAKGKNHDRKANPDFGKTKGKSSSGSSKEFTLKKVKGENFYRDAKAASRVKMLNGGKAVRDKDGKIIESAAFQKTEKETEPGRVKADRRWFGNTRVISQTALDHFRTALKEQKADPYSVLLRRNKLPMGLLEDESKTAGKKSHIVETEPFANTFGPKARRKRPRLDIGSIEELGESSAAGATTVPGEDFPQNEATADHADIYHPTTSTAREPIYAKGTSRRIWGELYKVLDSSDVVIHVLDARDPLGTRCKPVVEYLRKEKAHKHLVYVLNKVDLVPTWVTARWVKHLSLSAPTIAFHASINNSFGKGSLIQLLRQFSVLHSDKKQISIGFIGYPNTGKSSIINTLKKKKVCTVAPIPGETKVWQYITLMKRIYLIDCPGIVPVSAKDSDTDTVLKGVVRVENLATPAEHIPQLLERVRPEYLERTYGLQPREGGWHGESGAVILLSAIAKKSGKLLKGGEPDQEAAAKMVLNDWIRGKIPYFAAPPEKAIKEGEQPEKEVVSEEQRKEIEETRNMLEQQERSLGKILGEKRVKGVAQPISKIVTMTKFIGEDARRYKEGEDAEDVEMGDAEPADEDDDDDEEDDDEDEAEGEEDGDLAWEDIFPGEAGPSTSKFAALPVDEVETKAGDAEEDEDDDEEDDEEEDDEDEEEVDLEFAPPSSKKAGKRKAEELDEDDEGSENETAAQKAKRMTTNKKKATNFYTTANVKNRNRDRKVPKNPGKRNRGDEEERTGKKKPKIRGGR</sequence>
<dbReference type="InterPro" id="IPR012971">
    <property type="entry name" value="NOG2_N_dom"/>
</dbReference>
<keyword evidence="4" id="KW-0690">Ribosome biogenesis</keyword>
<dbReference type="GO" id="GO:0042254">
    <property type="term" value="P:ribosome biogenesis"/>
    <property type="evidence" value="ECO:0007669"/>
    <property type="project" value="UniProtKB-KW"/>
</dbReference>
<keyword evidence="7 8" id="KW-0539">Nucleus</keyword>
<protein>
    <recommendedName>
        <fullName evidence="3 8">Nucleolar GTP-binding protein 2</fullName>
    </recommendedName>
</protein>
<dbReference type="KEGG" id="ksn:43587984"/>
<feature type="compositionally biased region" description="Basic and acidic residues" evidence="10">
    <location>
        <begin position="551"/>
        <end position="560"/>
    </location>
</feature>
<dbReference type="Pfam" id="PF01926">
    <property type="entry name" value="MMR_HSR1"/>
    <property type="match status" value="1"/>
</dbReference>
<feature type="compositionally biased region" description="Acidic residues" evidence="10">
    <location>
        <begin position="630"/>
        <end position="654"/>
    </location>
</feature>
<dbReference type="PROSITE" id="PS51721">
    <property type="entry name" value="G_CP"/>
    <property type="match status" value="1"/>
</dbReference>
<dbReference type="FunFam" id="1.10.1580.10:FF:000001">
    <property type="entry name" value="Nucleolar GTP-binding protein 2"/>
    <property type="match status" value="1"/>
</dbReference>
<accession>A0A5M6C1B7</accession>
<feature type="compositionally biased region" description="Acidic residues" evidence="10">
    <location>
        <begin position="561"/>
        <end position="600"/>
    </location>
</feature>
<dbReference type="SUPFAM" id="SSF52540">
    <property type="entry name" value="P-loop containing nucleoside triphosphate hydrolases"/>
    <property type="match status" value="1"/>
</dbReference>
<feature type="compositionally biased region" description="Basic residues" evidence="10">
    <location>
        <begin position="687"/>
        <end position="698"/>
    </location>
</feature>
<reference evidence="11" key="2">
    <citation type="submission" date="2024-01" db="EMBL/GenBank/DDBJ databases">
        <title>Comparative genomics of Cryptococcus and Kwoniella reveals pathogenesis evolution and contrasting modes of karyotype evolution via chromosome fusion or intercentromeric recombination.</title>
        <authorList>
            <person name="Coelho M.A."/>
            <person name="David-Palma M."/>
            <person name="Shea T."/>
            <person name="Bowers K."/>
            <person name="McGinley-Smith S."/>
            <person name="Mohammad A.W."/>
            <person name="Gnirke A."/>
            <person name="Yurkov A.M."/>
            <person name="Nowrousian M."/>
            <person name="Sun S."/>
            <person name="Cuomo C.A."/>
            <person name="Heitman J."/>
        </authorList>
    </citation>
    <scope>NUCLEOTIDE SEQUENCE</scope>
    <source>
        <strain evidence="11">CBS 12478</strain>
    </source>
</reference>
<dbReference type="RefSeq" id="XP_031861855.1">
    <property type="nucleotide sequence ID" value="XM_032003857.1"/>
</dbReference>
<evidence type="ECO:0000256" key="4">
    <source>
        <dbReference type="ARBA" id="ARBA00022517"/>
    </source>
</evidence>
<keyword evidence="5 8" id="KW-0547">Nucleotide-binding</keyword>
<dbReference type="GeneID" id="43587984"/>
<evidence type="ECO:0000256" key="7">
    <source>
        <dbReference type="ARBA" id="ARBA00023242"/>
    </source>
</evidence>
<evidence type="ECO:0000313" key="12">
    <source>
        <dbReference type="Proteomes" id="UP000322225"/>
    </source>
</evidence>
<evidence type="ECO:0000256" key="2">
    <source>
        <dbReference type="ARBA" id="ARBA00004604"/>
    </source>
</evidence>
<evidence type="ECO:0000256" key="1">
    <source>
        <dbReference type="ARBA" id="ARBA00003892"/>
    </source>
</evidence>
<dbReference type="PANTHER" id="PTHR11089:SF9">
    <property type="entry name" value="NUCLEOLAR GTP-BINDING PROTEIN 2"/>
    <property type="match status" value="1"/>
</dbReference>
<evidence type="ECO:0000256" key="9">
    <source>
        <dbReference type="SAM" id="Coils"/>
    </source>
</evidence>
<dbReference type="InterPro" id="IPR027417">
    <property type="entry name" value="P-loop_NTPase"/>
</dbReference>
<keyword evidence="9" id="KW-0175">Coiled coil</keyword>
<dbReference type="GO" id="GO:0005730">
    <property type="term" value="C:nucleolus"/>
    <property type="evidence" value="ECO:0007669"/>
    <property type="project" value="UniProtKB-SubCell"/>
</dbReference>
<feature type="compositionally biased region" description="Basic residues" evidence="10">
    <location>
        <begin position="709"/>
        <end position="723"/>
    </location>
</feature>
<gene>
    <name evidence="11" type="ORF">CI109_106502</name>
</gene>
<proteinExistence type="inferred from homology"/>